<dbReference type="Proteomes" id="UP000008225">
    <property type="component" value="Chromosome 8"/>
</dbReference>
<evidence type="ECO:0000259" key="14">
    <source>
        <dbReference type="PROSITE" id="PS51179"/>
    </source>
</evidence>
<feature type="chain" id="PRO_5035274776" description="POU domain protein" evidence="12">
    <location>
        <begin position="28"/>
        <end position="732"/>
    </location>
</feature>
<dbReference type="PROSITE" id="PS51179">
    <property type="entry name" value="POU_3"/>
    <property type="match status" value="1"/>
</dbReference>
<feature type="region of interest" description="Disordered" evidence="11">
    <location>
        <begin position="72"/>
        <end position="136"/>
    </location>
</feature>
<dbReference type="SMART" id="SM00352">
    <property type="entry name" value="POU"/>
    <property type="match status" value="1"/>
</dbReference>
<dbReference type="PANTHER" id="PTHR11636:SF68">
    <property type="entry name" value="POU DOMAIN, CLASS 6, TRANSCRIPTION FACTOR 2"/>
    <property type="match status" value="1"/>
</dbReference>
<evidence type="ECO:0000256" key="10">
    <source>
        <dbReference type="RuleBase" id="RU361194"/>
    </source>
</evidence>
<keyword evidence="12" id="KW-0732">Signal</keyword>
<dbReference type="Ensembl" id="ENSCJAT00000097009.2">
    <property type="protein sequence ID" value="ENSCJAP00000077860.2"/>
    <property type="gene ID" value="ENSCJAG00000007618.5"/>
</dbReference>
<evidence type="ECO:0000256" key="7">
    <source>
        <dbReference type="ARBA" id="ARBA00061425"/>
    </source>
</evidence>
<evidence type="ECO:0000256" key="2">
    <source>
        <dbReference type="ARBA" id="ARBA00023015"/>
    </source>
</evidence>
<accession>A0A5F4WJQ9</accession>
<feature type="compositionally biased region" description="Low complexity" evidence="11">
    <location>
        <begin position="280"/>
        <end position="321"/>
    </location>
</feature>
<proteinExistence type="inferred from homology"/>
<dbReference type="GO" id="GO:0000978">
    <property type="term" value="F:RNA polymerase II cis-regulatory region sequence-specific DNA binding"/>
    <property type="evidence" value="ECO:0007669"/>
    <property type="project" value="TreeGrafter"/>
</dbReference>
<evidence type="ECO:0000256" key="1">
    <source>
        <dbReference type="ARBA" id="ARBA00004123"/>
    </source>
</evidence>
<dbReference type="InterPro" id="IPR001356">
    <property type="entry name" value="HD"/>
</dbReference>
<feature type="compositionally biased region" description="Low complexity" evidence="11">
    <location>
        <begin position="226"/>
        <end position="259"/>
    </location>
</feature>
<dbReference type="PROSITE" id="PS00465">
    <property type="entry name" value="POU_2"/>
    <property type="match status" value="1"/>
</dbReference>
<dbReference type="Pfam" id="PF00046">
    <property type="entry name" value="Homeodomain"/>
    <property type="match status" value="1"/>
</dbReference>
<dbReference type="GO" id="GO:0005634">
    <property type="term" value="C:nucleus"/>
    <property type="evidence" value="ECO:0007669"/>
    <property type="project" value="UniProtKB-SubCell"/>
</dbReference>
<evidence type="ECO:0000256" key="6">
    <source>
        <dbReference type="ARBA" id="ARBA00023242"/>
    </source>
</evidence>
<dbReference type="FunFam" id="1.10.10.60:FF:000051">
    <property type="entry name" value="POU domain protein"/>
    <property type="match status" value="1"/>
</dbReference>
<dbReference type="Gene3D" id="1.10.260.40">
    <property type="entry name" value="lambda repressor-like DNA-binding domains"/>
    <property type="match status" value="1"/>
</dbReference>
<feature type="domain" description="POU-specific" evidence="14">
    <location>
        <begin position="517"/>
        <end position="627"/>
    </location>
</feature>
<dbReference type="SUPFAM" id="SSF46689">
    <property type="entry name" value="Homeodomain-like"/>
    <property type="match status" value="1"/>
</dbReference>
<gene>
    <name evidence="15" type="primary">POU6F2</name>
</gene>
<comment type="similarity">
    <text evidence="7">Belongs to the POU transcription factor family. Class-6 subfamily.</text>
</comment>
<evidence type="ECO:0000256" key="5">
    <source>
        <dbReference type="ARBA" id="ARBA00023163"/>
    </source>
</evidence>
<evidence type="ECO:0000313" key="15">
    <source>
        <dbReference type="Ensembl" id="ENSCJAP00000077860.2"/>
    </source>
</evidence>
<feature type="region of interest" description="Disordered" evidence="11">
    <location>
        <begin position="476"/>
        <end position="502"/>
    </location>
</feature>
<dbReference type="CDD" id="cd00086">
    <property type="entry name" value="homeodomain"/>
    <property type="match status" value="1"/>
</dbReference>
<evidence type="ECO:0000256" key="11">
    <source>
        <dbReference type="SAM" id="MobiDB-lite"/>
    </source>
</evidence>
<name>A0A5F4WJQ9_CALJA</name>
<keyword evidence="2" id="KW-0805">Transcription regulation</keyword>
<dbReference type="Pfam" id="PF00157">
    <property type="entry name" value="Pou"/>
    <property type="match status" value="2"/>
</dbReference>
<dbReference type="InterPro" id="IPR000327">
    <property type="entry name" value="POU_dom"/>
</dbReference>
<sequence>MKCQKNISQRPHKLIFRAFLLCRLCLPNGIISSICKNSLEDLLCPAKIQDPMIAGQVSKPLLSVRSEMNAELRGEDKAATSDSELNEPLLAPVESNDSEDTPSKLFGARGNLPLSDPGTPDQHQASQTHPAFPVGPQPLLTAQQLASAVAGVMPGGPPALNQPILIPFNMAGQLGGQQGLVLTLPTANLTNIQGLVAAAAAGGIMTLPLQNLQATSSLNSQLQQLQLQLQQQQQPPPSTNQHPQPALQTPSQSQQQQQQPPQPTPPQQPPPASQQPPAPTSQLQQAPQPQQHQPHSHPQNQNQPSPTQQSSSPPQKPSQSPGHGLPSPLTPPNPLQLVNNPLASQAAAAAAAMSSIASSQAFGNALSSLQGVTGQLVTNAQGQIIGTIPLMPNPGPSSQAASGTQGLQVQPITPQLLTNAQGQIIATVIGNQILPVINTQGITLSPIKPGQQLHQPSQTSVGQAASQGNLLHLAHSQASMSQSPVRQASSSSSSSSSSSALSVGQLVSNPQTAAGEVDGVNLEEIREFAKAFKIRRLSLGLTQTQVGQALSATEGPAYSQSAICRHTILRSHFFLPQEAQENTIASSLTAKLNPGLLYPARFEKLDITPKSAQKIKPVLERWMAEAEARHRAGMQNLTEFIGSEPSKKRKRRTSFTPQALEILNAHFEKNTHPSGQEMTEIAEKLNYDREVVRVWFCNKRQALKNTIKRLKQHEPATAVPLEPLTDSLEENS</sequence>
<dbReference type="Bgee" id="ENSCJAG00000007618">
    <property type="expression patterns" value="Expressed in frontal cortex"/>
</dbReference>
<evidence type="ECO:0000256" key="4">
    <source>
        <dbReference type="ARBA" id="ARBA00023155"/>
    </source>
</evidence>
<keyword evidence="5 10" id="KW-0804">Transcription</keyword>
<dbReference type="PANTHER" id="PTHR11636">
    <property type="entry name" value="POU DOMAIN"/>
    <property type="match status" value="1"/>
</dbReference>
<keyword evidence="16" id="KW-1185">Reference proteome</keyword>
<evidence type="ECO:0000256" key="12">
    <source>
        <dbReference type="SAM" id="SignalP"/>
    </source>
</evidence>
<dbReference type="PRINTS" id="PR00028">
    <property type="entry name" value="POUDOMAIN"/>
</dbReference>
<dbReference type="SMART" id="SM00389">
    <property type="entry name" value="HOX"/>
    <property type="match status" value="1"/>
</dbReference>
<dbReference type="SUPFAM" id="SSF47413">
    <property type="entry name" value="lambda repressor-like DNA-binding domains"/>
    <property type="match status" value="1"/>
</dbReference>
<feature type="region of interest" description="Disordered" evidence="11">
    <location>
        <begin position="226"/>
        <end position="338"/>
    </location>
</feature>
<evidence type="ECO:0000256" key="8">
    <source>
        <dbReference type="PROSITE-ProRule" id="PRU00108"/>
    </source>
</evidence>
<evidence type="ECO:0000256" key="9">
    <source>
        <dbReference type="RuleBase" id="RU000682"/>
    </source>
</evidence>
<dbReference type="Gene3D" id="1.10.10.60">
    <property type="entry name" value="Homeodomain-like"/>
    <property type="match status" value="1"/>
</dbReference>
<feature type="domain" description="Homeobox" evidence="13">
    <location>
        <begin position="646"/>
        <end position="706"/>
    </location>
</feature>
<dbReference type="InterPro" id="IPR050255">
    <property type="entry name" value="POU_domain_TF"/>
</dbReference>
<dbReference type="InterPro" id="IPR013847">
    <property type="entry name" value="POU"/>
</dbReference>
<dbReference type="InterPro" id="IPR010982">
    <property type="entry name" value="Lambda_DNA-bd_dom_sf"/>
</dbReference>
<dbReference type="PROSITE" id="PS00035">
    <property type="entry name" value="POU_1"/>
    <property type="match status" value="1"/>
</dbReference>
<comment type="subcellular location">
    <subcellularLocation>
        <location evidence="1 8 9">Nucleus</location>
    </subcellularLocation>
</comment>
<feature type="compositionally biased region" description="Pro residues" evidence="11">
    <location>
        <begin position="260"/>
        <end position="279"/>
    </location>
</feature>
<dbReference type="AlphaFoldDB" id="A0A5F4WJQ9"/>
<dbReference type="GeneTree" id="ENSGT00940000156175"/>
<reference evidence="15" key="3">
    <citation type="submission" date="2025-09" db="UniProtKB">
        <authorList>
            <consortium name="Ensembl"/>
        </authorList>
    </citation>
    <scope>IDENTIFICATION</scope>
</reference>
<keyword evidence="6 8" id="KW-0539">Nucleus</keyword>
<reference evidence="15" key="1">
    <citation type="submission" date="2009-03" db="EMBL/GenBank/DDBJ databases">
        <authorList>
            <person name="Warren W."/>
            <person name="Ye L."/>
            <person name="Minx P."/>
            <person name="Worley K."/>
            <person name="Gibbs R."/>
            <person name="Wilson R.K."/>
        </authorList>
    </citation>
    <scope>NUCLEOTIDE SEQUENCE [LARGE SCALE GENOMIC DNA]</scope>
</reference>
<evidence type="ECO:0000256" key="3">
    <source>
        <dbReference type="ARBA" id="ARBA00023125"/>
    </source>
</evidence>
<dbReference type="GO" id="GO:0000981">
    <property type="term" value="F:DNA-binding transcription factor activity, RNA polymerase II-specific"/>
    <property type="evidence" value="ECO:0007669"/>
    <property type="project" value="TreeGrafter"/>
</dbReference>
<evidence type="ECO:0000313" key="16">
    <source>
        <dbReference type="Proteomes" id="UP000008225"/>
    </source>
</evidence>
<dbReference type="OMA" id="TAPGMNQ"/>
<dbReference type="InterPro" id="IPR009057">
    <property type="entry name" value="Homeodomain-like_sf"/>
</dbReference>
<keyword evidence="4 8" id="KW-0371">Homeobox</keyword>
<protein>
    <recommendedName>
        <fullName evidence="10">POU domain protein</fullName>
    </recommendedName>
</protein>
<feature type="DNA-binding region" description="Homeobox" evidence="8">
    <location>
        <begin position="648"/>
        <end position="707"/>
    </location>
</feature>
<reference evidence="15" key="2">
    <citation type="submission" date="2025-08" db="UniProtKB">
        <authorList>
            <consortium name="Ensembl"/>
        </authorList>
    </citation>
    <scope>IDENTIFICATION</scope>
</reference>
<organism evidence="15 16">
    <name type="scientific">Callithrix jacchus</name>
    <name type="common">White-tufted-ear marmoset</name>
    <name type="synonym">Simia Jacchus</name>
    <dbReference type="NCBI Taxonomy" id="9483"/>
    <lineage>
        <taxon>Eukaryota</taxon>
        <taxon>Metazoa</taxon>
        <taxon>Chordata</taxon>
        <taxon>Craniata</taxon>
        <taxon>Vertebrata</taxon>
        <taxon>Euteleostomi</taxon>
        <taxon>Mammalia</taxon>
        <taxon>Eutheria</taxon>
        <taxon>Euarchontoglires</taxon>
        <taxon>Primates</taxon>
        <taxon>Haplorrhini</taxon>
        <taxon>Platyrrhini</taxon>
        <taxon>Cebidae</taxon>
        <taxon>Callitrichinae</taxon>
        <taxon>Callithrix</taxon>
        <taxon>Callithrix</taxon>
    </lineage>
</organism>
<dbReference type="PROSITE" id="PS50071">
    <property type="entry name" value="HOMEOBOX_2"/>
    <property type="match status" value="1"/>
</dbReference>
<keyword evidence="3 8" id="KW-0238">DNA-binding</keyword>
<feature type="signal peptide" evidence="12">
    <location>
        <begin position="1"/>
        <end position="27"/>
    </location>
</feature>
<feature type="compositionally biased region" description="Low complexity" evidence="11">
    <location>
        <begin position="479"/>
        <end position="502"/>
    </location>
</feature>
<evidence type="ECO:0000259" key="13">
    <source>
        <dbReference type="PROSITE" id="PS50071"/>
    </source>
</evidence>